<dbReference type="GO" id="GO:0016740">
    <property type="term" value="F:transferase activity"/>
    <property type="evidence" value="ECO:0007669"/>
    <property type="project" value="UniProtKB-KW"/>
</dbReference>
<dbReference type="InterPro" id="IPR050325">
    <property type="entry name" value="Prot/Nucl_acid_deglycase"/>
</dbReference>
<dbReference type="Gene3D" id="3.40.50.880">
    <property type="match status" value="1"/>
</dbReference>
<evidence type="ECO:0000256" key="4">
    <source>
        <dbReference type="ARBA" id="ARBA00038493"/>
    </source>
</evidence>
<dbReference type="PANTHER" id="PTHR48094:SF11">
    <property type="entry name" value="GLUTATHIONE-INDEPENDENT GLYOXALASE HSP31-RELATED"/>
    <property type="match status" value="1"/>
</dbReference>
<organism evidence="6 7">
    <name type="scientific">Lentithecium fluviatile CBS 122367</name>
    <dbReference type="NCBI Taxonomy" id="1168545"/>
    <lineage>
        <taxon>Eukaryota</taxon>
        <taxon>Fungi</taxon>
        <taxon>Dikarya</taxon>
        <taxon>Ascomycota</taxon>
        <taxon>Pezizomycotina</taxon>
        <taxon>Dothideomycetes</taxon>
        <taxon>Pleosporomycetidae</taxon>
        <taxon>Pleosporales</taxon>
        <taxon>Massarineae</taxon>
        <taxon>Lentitheciaceae</taxon>
        <taxon>Lentithecium</taxon>
    </lineage>
</organism>
<gene>
    <name evidence="6" type="ORF">K458DRAFT_482153</name>
</gene>
<evidence type="ECO:0000256" key="3">
    <source>
        <dbReference type="ARBA" id="ARBA00023239"/>
    </source>
</evidence>
<protein>
    <recommendedName>
        <fullName evidence="1">D-lactate dehydratase</fullName>
        <ecNumber evidence="1">4.2.1.130</ecNumber>
    </recommendedName>
</protein>
<dbReference type="EC" id="4.2.1.130" evidence="1"/>
<keyword evidence="6" id="KW-0808">Transferase</keyword>
<evidence type="ECO:0000256" key="1">
    <source>
        <dbReference type="ARBA" id="ARBA00013134"/>
    </source>
</evidence>
<dbReference type="Proteomes" id="UP000799291">
    <property type="component" value="Unassembled WGS sequence"/>
</dbReference>
<sequence length="256" mass="27772">MAAVTFPMTSKGPWIYNAHIPKISPHAITSAHAPLYPDGKETGLFITEALHPFNIFKAAGFEVDLVSETGTYQPDWLSQTKDWLPEGDRKVWEDHSSEFRSKLDKLLKPSDFNWKNYGLFFASAGHASLIDYLDAKGLQRLASEIYASNKGILSAVCHGGAIFPGILDPGTKNSVIAGKRVTGFTTKGEEEGVLDTIKSWNRPTIEASAASCGAQYVSPLGPWDSFAITDGRLVTDANPASAHKTAEEVVKAFDAL</sequence>
<evidence type="ECO:0000313" key="6">
    <source>
        <dbReference type="EMBL" id="KAF2675761.1"/>
    </source>
</evidence>
<dbReference type="InterPro" id="IPR029062">
    <property type="entry name" value="Class_I_gatase-like"/>
</dbReference>
<keyword evidence="7" id="KW-1185">Reference proteome</keyword>
<keyword evidence="6" id="KW-0315">Glutamine amidotransferase</keyword>
<dbReference type="AlphaFoldDB" id="A0A6G1ICR7"/>
<name>A0A6G1ICR7_9PLEO</name>
<keyword evidence="2" id="KW-0346">Stress response</keyword>
<proteinExistence type="inferred from homology"/>
<dbReference type="GO" id="GO:0005737">
    <property type="term" value="C:cytoplasm"/>
    <property type="evidence" value="ECO:0007669"/>
    <property type="project" value="TreeGrafter"/>
</dbReference>
<dbReference type="PANTHER" id="PTHR48094">
    <property type="entry name" value="PROTEIN/NUCLEIC ACID DEGLYCASE DJ-1-RELATED"/>
    <property type="match status" value="1"/>
</dbReference>
<accession>A0A6G1ICR7</accession>
<dbReference type="OrthoDB" id="543156at2759"/>
<dbReference type="GO" id="GO:0019172">
    <property type="term" value="F:glyoxalase III activity"/>
    <property type="evidence" value="ECO:0007669"/>
    <property type="project" value="UniProtKB-EC"/>
</dbReference>
<comment type="catalytic activity">
    <reaction evidence="5">
        <text>methylglyoxal + H2O = (R)-lactate + H(+)</text>
        <dbReference type="Rhea" id="RHEA:27754"/>
        <dbReference type="ChEBI" id="CHEBI:15377"/>
        <dbReference type="ChEBI" id="CHEBI:15378"/>
        <dbReference type="ChEBI" id="CHEBI:16004"/>
        <dbReference type="ChEBI" id="CHEBI:17158"/>
        <dbReference type="EC" id="4.2.1.130"/>
    </reaction>
</comment>
<reference evidence="6" key="1">
    <citation type="journal article" date="2020" name="Stud. Mycol.">
        <title>101 Dothideomycetes genomes: a test case for predicting lifestyles and emergence of pathogens.</title>
        <authorList>
            <person name="Haridas S."/>
            <person name="Albert R."/>
            <person name="Binder M."/>
            <person name="Bloem J."/>
            <person name="Labutti K."/>
            <person name="Salamov A."/>
            <person name="Andreopoulos B."/>
            <person name="Baker S."/>
            <person name="Barry K."/>
            <person name="Bills G."/>
            <person name="Bluhm B."/>
            <person name="Cannon C."/>
            <person name="Castanera R."/>
            <person name="Culley D."/>
            <person name="Daum C."/>
            <person name="Ezra D."/>
            <person name="Gonzalez J."/>
            <person name="Henrissat B."/>
            <person name="Kuo A."/>
            <person name="Liang C."/>
            <person name="Lipzen A."/>
            <person name="Lutzoni F."/>
            <person name="Magnuson J."/>
            <person name="Mondo S."/>
            <person name="Nolan M."/>
            <person name="Ohm R."/>
            <person name="Pangilinan J."/>
            <person name="Park H.-J."/>
            <person name="Ramirez L."/>
            <person name="Alfaro M."/>
            <person name="Sun H."/>
            <person name="Tritt A."/>
            <person name="Yoshinaga Y."/>
            <person name="Zwiers L.-H."/>
            <person name="Turgeon B."/>
            <person name="Goodwin S."/>
            <person name="Spatafora J."/>
            <person name="Crous P."/>
            <person name="Grigoriev I."/>
        </authorList>
    </citation>
    <scope>NUCLEOTIDE SEQUENCE</scope>
    <source>
        <strain evidence="6">CBS 122367</strain>
    </source>
</reference>
<evidence type="ECO:0000256" key="5">
    <source>
        <dbReference type="ARBA" id="ARBA00048082"/>
    </source>
</evidence>
<evidence type="ECO:0000313" key="7">
    <source>
        <dbReference type="Proteomes" id="UP000799291"/>
    </source>
</evidence>
<comment type="similarity">
    <text evidence="4">Belongs to the peptidase C56 family. HSP31-like subfamily.</text>
</comment>
<evidence type="ECO:0000256" key="2">
    <source>
        <dbReference type="ARBA" id="ARBA00023016"/>
    </source>
</evidence>
<keyword evidence="3" id="KW-0456">Lyase</keyword>
<dbReference type="GO" id="GO:0019243">
    <property type="term" value="P:methylglyoxal catabolic process to D-lactate via S-lactoyl-glutathione"/>
    <property type="evidence" value="ECO:0007669"/>
    <property type="project" value="TreeGrafter"/>
</dbReference>
<dbReference type="EMBL" id="MU005648">
    <property type="protein sequence ID" value="KAF2675761.1"/>
    <property type="molecule type" value="Genomic_DNA"/>
</dbReference>
<dbReference type="SUPFAM" id="SSF52317">
    <property type="entry name" value="Class I glutamine amidotransferase-like"/>
    <property type="match status" value="1"/>
</dbReference>